<evidence type="ECO:0000313" key="7">
    <source>
        <dbReference type="EMBL" id="EDO36751.1"/>
    </source>
</evidence>
<dbReference type="PANTHER" id="PTHR45698">
    <property type="entry name" value="TRACE AMINE-ASSOCIATED RECEPTOR 19N-RELATED"/>
    <property type="match status" value="1"/>
</dbReference>
<protein>
    <recommendedName>
        <fullName evidence="6">G-protein coupled receptors family 1 profile domain-containing protein</fullName>
    </recommendedName>
</protein>
<dbReference type="GO" id="GO:0004930">
    <property type="term" value="F:G protein-coupled receptor activity"/>
    <property type="evidence" value="ECO:0007669"/>
    <property type="project" value="InterPro"/>
</dbReference>
<keyword evidence="8" id="KW-1185">Reference proteome</keyword>
<evidence type="ECO:0000256" key="4">
    <source>
        <dbReference type="ARBA" id="ARBA00023136"/>
    </source>
</evidence>
<dbReference type="InParanoid" id="A7SHR6"/>
<feature type="transmembrane region" description="Helical" evidence="5">
    <location>
        <begin position="135"/>
        <end position="152"/>
    </location>
</feature>
<feature type="transmembrane region" description="Helical" evidence="5">
    <location>
        <begin position="43"/>
        <end position="66"/>
    </location>
</feature>
<keyword evidence="2 5" id="KW-0812">Transmembrane</keyword>
<dbReference type="HOGENOM" id="CLU_009579_10_0_1"/>
<dbReference type="GO" id="GO:0016020">
    <property type="term" value="C:membrane"/>
    <property type="evidence" value="ECO:0007669"/>
    <property type="project" value="UniProtKB-SubCell"/>
</dbReference>
<dbReference type="PROSITE" id="PS50262">
    <property type="entry name" value="G_PROTEIN_RECEP_F1_2"/>
    <property type="match status" value="1"/>
</dbReference>
<feature type="domain" description="G-protein coupled receptors family 1 profile" evidence="6">
    <location>
        <begin position="23"/>
        <end position="232"/>
    </location>
</feature>
<gene>
    <name evidence="7" type="ORF">NEMVEDRAFT_v1g212466</name>
</gene>
<dbReference type="EMBL" id="DS469662">
    <property type="protein sequence ID" value="EDO36751.1"/>
    <property type="molecule type" value="Genomic_DNA"/>
</dbReference>
<dbReference type="InterPro" id="IPR017452">
    <property type="entry name" value="GPCR_Rhodpsn_7TM"/>
</dbReference>
<evidence type="ECO:0000256" key="3">
    <source>
        <dbReference type="ARBA" id="ARBA00022989"/>
    </source>
</evidence>
<proteinExistence type="predicted"/>
<dbReference type="Pfam" id="PF00001">
    <property type="entry name" value="7tm_1"/>
    <property type="match status" value="1"/>
</dbReference>
<dbReference type="PANTHER" id="PTHR45698:SF1">
    <property type="entry name" value="TRACE AMINE-ASSOCIATED RECEPTOR 13C-LIKE"/>
    <property type="match status" value="1"/>
</dbReference>
<dbReference type="Gene3D" id="1.20.1070.10">
    <property type="entry name" value="Rhodopsin 7-helix transmembrane proteins"/>
    <property type="match status" value="1"/>
</dbReference>
<evidence type="ECO:0000259" key="6">
    <source>
        <dbReference type="PROSITE" id="PS50262"/>
    </source>
</evidence>
<feature type="transmembrane region" description="Helical" evidence="5">
    <location>
        <begin position="12"/>
        <end position="31"/>
    </location>
</feature>
<evidence type="ECO:0000313" key="8">
    <source>
        <dbReference type="Proteomes" id="UP000001593"/>
    </source>
</evidence>
<feature type="transmembrane region" description="Helical" evidence="5">
    <location>
        <begin position="172"/>
        <end position="194"/>
    </location>
</feature>
<keyword evidence="4 5" id="KW-0472">Membrane</keyword>
<dbReference type="SUPFAM" id="SSF81321">
    <property type="entry name" value="Family A G protein-coupled receptor-like"/>
    <property type="match status" value="1"/>
</dbReference>
<dbReference type="PRINTS" id="PR00237">
    <property type="entry name" value="GPCRRHODOPSN"/>
</dbReference>
<feature type="transmembrane region" description="Helical" evidence="5">
    <location>
        <begin position="97"/>
        <end position="114"/>
    </location>
</feature>
<evidence type="ECO:0000256" key="1">
    <source>
        <dbReference type="ARBA" id="ARBA00004370"/>
    </source>
</evidence>
<dbReference type="PhylomeDB" id="A7SHR6"/>
<organism evidence="7 8">
    <name type="scientific">Nematostella vectensis</name>
    <name type="common">Starlet sea anemone</name>
    <dbReference type="NCBI Taxonomy" id="45351"/>
    <lineage>
        <taxon>Eukaryota</taxon>
        <taxon>Metazoa</taxon>
        <taxon>Cnidaria</taxon>
        <taxon>Anthozoa</taxon>
        <taxon>Hexacorallia</taxon>
        <taxon>Actiniaria</taxon>
        <taxon>Edwardsiidae</taxon>
        <taxon>Nematostella</taxon>
    </lineage>
</organism>
<reference evidence="7 8" key="1">
    <citation type="journal article" date="2007" name="Science">
        <title>Sea anemone genome reveals ancestral eumetazoan gene repertoire and genomic organization.</title>
        <authorList>
            <person name="Putnam N.H."/>
            <person name="Srivastava M."/>
            <person name="Hellsten U."/>
            <person name="Dirks B."/>
            <person name="Chapman J."/>
            <person name="Salamov A."/>
            <person name="Terry A."/>
            <person name="Shapiro H."/>
            <person name="Lindquist E."/>
            <person name="Kapitonov V.V."/>
            <person name="Jurka J."/>
            <person name="Genikhovich G."/>
            <person name="Grigoriev I.V."/>
            <person name="Lucas S.M."/>
            <person name="Steele R.E."/>
            <person name="Finnerty J.R."/>
            <person name="Technau U."/>
            <person name="Martindale M.Q."/>
            <person name="Rokhsar D.S."/>
        </authorList>
    </citation>
    <scope>NUCLEOTIDE SEQUENCE [LARGE SCALE GENOMIC DNA]</scope>
    <source>
        <strain evidence="8">CH2 X CH6</strain>
    </source>
</reference>
<accession>A7SHR6</accession>
<name>A7SHR6_NEMVE</name>
<comment type="subcellular location">
    <subcellularLocation>
        <location evidence="1">Membrane</location>
    </subcellularLocation>
</comment>
<evidence type="ECO:0000256" key="2">
    <source>
        <dbReference type="ARBA" id="ARBA00022692"/>
    </source>
</evidence>
<dbReference type="Proteomes" id="UP000001593">
    <property type="component" value="Unassembled WGS sequence"/>
</dbReference>
<sequence length="232" mass="26692">MPATLDILLTSVQILLSLMAMAGNSVIFRIIHRVKALQKPMNYLLLNIAILDIVSSVFFFFSIVILTQFMEAPSVLNIIRNNTNVAVADGVCKSVQIMWLTATVSPGLLTLIAFERYVAVVFPFKRNWHITRKRLRWLVPLCWIFGVALNVPEMVDYELRENICLTLFDNDAVSAVVVFLVTFVLPGTSISYMYTKTIQRLCKKDEISQNFPYQLYKIARKRKRKLSAFFWQ</sequence>
<dbReference type="CDD" id="cd00637">
    <property type="entry name" value="7tm_classA_rhodopsin-like"/>
    <property type="match status" value="1"/>
</dbReference>
<dbReference type="InterPro" id="IPR000276">
    <property type="entry name" value="GPCR_Rhodpsn"/>
</dbReference>
<dbReference type="AlphaFoldDB" id="A7SHR6"/>
<evidence type="ECO:0000256" key="5">
    <source>
        <dbReference type="SAM" id="Phobius"/>
    </source>
</evidence>
<keyword evidence="3 5" id="KW-1133">Transmembrane helix</keyword>